<sequence length="336" mass="34821">MNPLRIGLIGAGGISRVHADGWRALDADVTVYSHEGAEALAAEYGFAIASDLDALLAACDIVDIVTSTPSHGPLAHAAISAGKHVICEKPLAGTADEARQIVDAARRAGVRLFPAHVVRYFPDYVAMHEQAVAGRIGDLAVLRFLRGGEAPRTGSWFHDEAEGGGIIRDQMIHDLDQALWLAGDVVRVYAVRSAPADDAVAPDAVTAHVLLTHASGAVSHVQGTWGPPGMRFRTSADLAGSGGTLSIDSTAHDPSRIELPGAMDGTGYLPPQANAVSPYTAELRAFVEAIAAGSSAAVSPADGVRAVQLAEAASASLRTGQPVDVALDPIESEETR</sequence>
<protein>
    <submittedName>
        <fullName evidence="4">Gfo/Idh/MocA family oxidoreductase</fullName>
    </submittedName>
</protein>
<reference evidence="5" key="1">
    <citation type="journal article" date="2019" name="Int. J. Syst. Evol. Microbiol.">
        <title>The Global Catalogue of Microorganisms (GCM) 10K type strain sequencing project: providing services to taxonomists for standard genome sequencing and annotation.</title>
        <authorList>
            <consortium name="The Broad Institute Genomics Platform"/>
            <consortium name="The Broad Institute Genome Sequencing Center for Infectious Disease"/>
            <person name="Wu L."/>
            <person name="Ma J."/>
        </authorList>
    </citation>
    <scope>NUCLEOTIDE SEQUENCE [LARGE SCALE GENOMIC DNA]</scope>
    <source>
        <strain evidence="5">JCM 14736</strain>
    </source>
</reference>
<dbReference type="SUPFAM" id="SSF55347">
    <property type="entry name" value="Glyceraldehyde-3-phosphate dehydrogenase-like, C-terminal domain"/>
    <property type="match status" value="1"/>
</dbReference>
<evidence type="ECO:0000259" key="3">
    <source>
        <dbReference type="Pfam" id="PF22725"/>
    </source>
</evidence>
<dbReference type="Proteomes" id="UP001500851">
    <property type="component" value="Unassembled WGS sequence"/>
</dbReference>
<feature type="domain" description="Gfo/Idh/MocA-like oxidoreductase N-terminal" evidence="2">
    <location>
        <begin position="4"/>
        <end position="116"/>
    </location>
</feature>
<keyword evidence="5" id="KW-1185">Reference proteome</keyword>
<comment type="caution">
    <text evidence="4">The sequence shown here is derived from an EMBL/GenBank/DDBJ whole genome shotgun (WGS) entry which is preliminary data.</text>
</comment>
<dbReference type="SUPFAM" id="SSF51735">
    <property type="entry name" value="NAD(P)-binding Rossmann-fold domains"/>
    <property type="match status" value="1"/>
</dbReference>
<name>A0ABP4XJU6_9MICO</name>
<dbReference type="PANTHER" id="PTHR43708:SF8">
    <property type="entry name" value="OXIDOREDUCTASE"/>
    <property type="match status" value="1"/>
</dbReference>
<dbReference type="PANTHER" id="PTHR43708">
    <property type="entry name" value="CONSERVED EXPRESSED OXIDOREDUCTASE (EUROFUNG)"/>
    <property type="match status" value="1"/>
</dbReference>
<dbReference type="InterPro" id="IPR000683">
    <property type="entry name" value="Gfo/Idh/MocA-like_OxRdtase_N"/>
</dbReference>
<dbReference type="InterPro" id="IPR036291">
    <property type="entry name" value="NAD(P)-bd_dom_sf"/>
</dbReference>
<dbReference type="InterPro" id="IPR055170">
    <property type="entry name" value="GFO_IDH_MocA-like_dom"/>
</dbReference>
<dbReference type="InterPro" id="IPR051317">
    <property type="entry name" value="Gfo/Idh/MocA_oxidoreduct"/>
</dbReference>
<keyword evidence="1" id="KW-0520">NAD</keyword>
<organism evidence="4 5">
    <name type="scientific">Leucobacter iarius</name>
    <dbReference type="NCBI Taxonomy" id="333963"/>
    <lineage>
        <taxon>Bacteria</taxon>
        <taxon>Bacillati</taxon>
        <taxon>Actinomycetota</taxon>
        <taxon>Actinomycetes</taxon>
        <taxon>Micrococcales</taxon>
        <taxon>Microbacteriaceae</taxon>
        <taxon>Leucobacter</taxon>
    </lineage>
</organism>
<proteinExistence type="predicted"/>
<evidence type="ECO:0000259" key="2">
    <source>
        <dbReference type="Pfam" id="PF01408"/>
    </source>
</evidence>
<feature type="domain" description="GFO/IDH/MocA-like oxidoreductase" evidence="3">
    <location>
        <begin position="126"/>
        <end position="245"/>
    </location>
</feature>
<gene>
    <name evidence="4" type="ORF">GCM10009768_10560</name>
</gene>
<evidence type="ECO:0000256" key="1">
    <source>
        <dbReference type="ARBA" id="ARBA00023027"/>
    </source>
</evidence>
<accession>A0ABP4XJU6</accession>
<dbReference type="EMBL" id="BAAAOB010000001">
    <property type="protein sequence ID" value="GAA1783601.1"/>
    <property type="molecule type" value="Genomic_DNA"/>
</dbReference>
<dbReference type="Pfam" id="PF22725">
    <property type="entry name" value="GFO_IDH_MocA_C3"/>
    <property type="match status" value="1"/>
</dbReference>
<dbReference type="Pfam" id="PF01408">
    <property type="entry name" value="GFO_IDH_MocA"/>
    <property type="match status" value="1"/>
</dbReference>
<dbReference type="Gene3D" id="3.40.50.720">
    <property type="entry name" value="NAD(P)-binding Rossmann-like Domain"/>
    <property type="match status" value="1"/>
</dbReference>
<dbReference type="RefSeq" id="WP_344030229.1">
    <property type="nucleotide sequence ID" value="NZ_BAAAOB010000001.1"/>
</dbReference>
<evidence type="ECO:0000313" key="5">
    <source>
        <dbReference type="Proteomes" id="UP001500851"/>
    </source>
</evidence>
<evidence type="ECO:0000313" key="4">
    <source>
        <dbReference type="EMBL" id="GAA1783601.1"/>
    </source>
</evidence>
<dbReference type="Gene3D" id="3.30.360.10">
    <property type="entry name" value="Dihydrodipicolinate Reductase, domain 2"/>
    <property type="match status" value="1"/>
</dbReference>